<proteinExistence type="predicted"/>
<reference evidence="1 2" key="1">
    <citation type="submission" date="2019-07" db="EMBL/GenBank/DDBJ databases">
        <title>Diversity of Bacteria from Kongsfjorden, Arctic.</title>
        <authorList>
            <person name="Yu Y."/>
        </authorList>
    </citation>
    <scope>NUCLEOTIDE SEQUENCE [LARGE SCALE GENOMIC DNA]</scope>
    <source>
        <strain evidence="1 2">SM1927</strain>
    </source>
</reference>
<organism evidence="1 2">
    <name type="scientific">Pseudoalteromonas neustonica</name>
    <dbReference type="NCBI Taxonomy" id="1840331"/>
    <lineage>
        <taxon>Bacteria</taxon>
        <taxon>Pseudomonadati</taxon>
        <taxon>Pseudomonadota</taxon>
        <taxon>Gammaproteobacteria</taxon>
        <taxon>Alteromonadales</taxon>
        <taxon>Pseudoalteromonadaceae</taxon>
        <taxon>Pseudoalteromonas</taxon>
    </lineage>
</organism>
<dbReference type="Proteomes" id="UP000317938">
    <property type="component" value="Unassembled WGS sequence"/>
</dbReference>
<sequence length="101" mass="11817">MERLNNVWQQALDNKDSATALLTIINEHSDLLYLWKEPSYEDEPINYHVKIIEKLDNPYRNEDDELFDDYQPILIPDTNNDLALLIKQSGVTPMNWGNELA</sequence>
<dbReference type="EMBL" id="VNFF01000007">
    <property type="protein sequence ID" value="TVU83786.1"/>
    <property type="molecule type" value="Genomic_DNA"/>
</dbReference>
<comment type="caution">
    <text evidence="1">The sequence shown here is derived from an EMBL/GenBank/DDBJ whole genome shotgun (WGS) entry which is preliminary data.</text>
</comment>
<gene>
    <name evidence="1" type="ORF">FQP85_08400</name>
</gene>
<name>A0ABY3FE21_9GAMM</name>
<protein>
    <submittedName>
        <fullName evidence="1">Uncharacterized protein</fullName>
    </submittedName>
</protein>
<keyword evidence="2" id="KW-1185">Reference proteome</keyword>
<evidence type="ECO:0000313" key="2">
    <source>
        <dbReference type="Proteomes" id="UP000317938"/>
    </source>
</evidence>
<evidence type="ECO:0000313" key="1">
    <source>
        <dbReference type="EMBL" id="TVU83786.1"/>
    </source>
</evidence>
<dbReference type="RefSeq" id="WP_145236442.1">
    <property type="nucleotide sequence ID" value="NZ_VNFF01000007.1"/>
</dbReference>
<accession>A0ABY3FE21</accession>